<reference evidence="2" key="1">
    <citation type="submission" date="2021-01" db="EMBL/GenBank/DDBJ databases">
        <authorList>
            <person name="Corre E."/>
            <person name="Pelletier E."/>
            <person name="Niang G."/>
            <person name="Scheremetjew M."/>
            <person name="Finn R."/>
            <person name="Kale V."/>
            <person name="Holt S."/>
            <person name="Cochrane G."/>
            <person name="Meng A."/>
            <person name="Brown T."/>
            <person name="Cohen L."/>
        </authorList>
    </citation>
    <scope>NUCLEOTIDE SEQUENCE</scope>
    <source>
        <strain evidence="2">FSP1.4</strain>
    </source>
</reference>
<proteinExistence type="predicted"/>
<protein>
    <submittedName>
        <fullName evidence="2">Uncharacterized protein</fullName>
    </submittedName>
</protein>
<accession>A0A7S3JD98</accession>
<sequence length="100" mass="11646">MTFTNKIALVEKDRKQEQKQLTQEIENFRHLFKEIKDDLALIESKQTIYETGIKTNVVEIEKANERIIQAKEISNKAVSDSSTRIDVQIRSIIDDVIELK</sequence>
<evidence type="ECO:0000313" key="2">
    <source>
        <dbReference type="EMBL" id="CAE0352249.1"/>
    </source>
</evidence>
<evidence type="ECO:0000256" key="1">
    <source>
        <dbReference type="SAM" id="Coils"/>
    </source>
</evidence>
<feature type="coiled-coil region" evidence="1">
    <location>
        <begin position="7"/>
        <end position="38"/>
    </location>
</feature>
<dbReference type="AlphaFoldDB" id="A0A7S3JD98"/>
<gene>
    <name evidence="2" type="ORF">EHAR0213_LOCUS11165</name>
</gene>
<keyword evidence="1" id="KW-0175">Coiled coil</keyword>
<organism evidence="2">
    <name type="scientific">Euplotes harpa</name>
    <dbReference type="NCBI Taxonomy" id="151035"/>
    <lineage>
        <taxon>Eukaryota</taxon>
        <taxon>Sar</taxon>
        <taxon>Alveolata</taxon>
        <taxon>Ciliophora</taxon>
        <taxon>Intramacronucleata</taxon>
        <taxon>Spirotrichea</taxon>
        <taxon>Hypotrichia</taxon>
        <taxon>Euplotida</taxon>
        <taxon>Euplotidae</taxon>
        <taxon>Euplotes</taxon>
    </lineage>
</organism>
<dbReference type="EMBL" id="HBII01026688">
    <property type="protein sequence ID" value="CAE0352249.1"/>
    <property type="molecule type" value="Transcribed_RNA"/>
</dbReference>
<name>A0A7S3JD98_9SPIT</name>